<dbReference type="GO" id="GO:0001510">
    <property type="term" value="P:RNA methylation"/>
    <property type="evidence" value="ECO:0007669"/>
    <property type="project" value="InterPro"/>
</dbReference>
<dbReference type="OrthoDB" id="435474at2759"/>
<dbReference type="EMBL" id="CAMXCT030004401">
    <property type="protein sequence ID" value="CAL4796160.1"/>
    <property type="molecule type" value="Genomic_DNA"/>
</dbReference>
<reference evidence="2 3" key="2">
    <citation type="submission" date="2024-05" db="EMBL/GenBank/DDBJ databases">
        <authorList>
            <person name="Chen Y."/>
            <person name="Shah S."/>
            <person name="Dougan E. K."/>
            <person name="Thang M."/>
            <person name="Chan C."/>
        </authorList>
    </citation>
    <scope>NUCLEOTIDE SEQUENCE [LARGE SCALE GENOMIC DNA]</scope>
</reference>
<evidence type="ECO:0000313" key="3">
    <source>
        <dbReference type="Proteomes" id="UP001152797"/>
    </source>
</evidence>
<keyword evidence="2" id="KW-0808">Transferase</keyword>
<dbReference type="AlphaFoldDB" id="A0A9P1GDD4"/>
<evidence type="ECO:0000313" key="2">
    <source>
        <dbReference type="EMBL" id="CAL4796160.1"/>
    </source>
</evidence>
<keyword evidence="3" id="KW-1185">Reference proteome</keyword>
<dbReference type="EMBL" id="CAMXCT010004401">
    <property type="protein sequence ID" value="CAI4008848.1"/>
    <property type="molecule type" value="Genomic_DNA"/>
</dbReference>
<keyword evidence="2" id="KW-0489">Methyltransferase</keyword>
<dbReference type="InterPro" id="IPR023267">
    <property type="entry name" value="RCMT"/>
</dbReference>
<name>A0A9P1GDD4_9DINO</name>
<reference evidence="1" key="1">
    <citation type="submission" date="2022-10" db="EMBL/GenBank/DDBJ databases">
        <authorList>
            <person name="Chen Y."/>
            <person name="Dougan E. K."/>
            <person name="Chan C."/>
            <person name="Rhodes N."/>
            <person name="Thang M."/>
        </authorList>
    </citation>
    <scope>NUCLEOTIDE SEQUENCE</scope>
</reference>
<organism evidence="1">
    <name type="scientific">Cladocopium goreaui</name>
    <dbReference type="NCBI Taxonomy" id="2562237"/>
    <lineage>
        <taxon>Eukaryota</taxon>
        <taxon>Sar</taxon>
        <taxon>Alveolata</taxon>
        <taxon>Dinophyceae</taxon>
        <taxon>Suessiales</taxon>
        <taxon>Symbiodiniaceae</taxon>
        <taxon>Cladocopium</taxon>
    </lineage>
</organism>
<dbReference type="Gene3D" id="3.40.50.150">
    <property type="entry name" value="Vaccinia Virus protein VP39"/>
    <property type="match status" value="1"/>
</dbReference>
<gene>
    <name evidence="1" type="ORF">C1SCF055_LOCUS34248</name>
</gene>
<dbReference type="Proteomes" id="UP001152797">
    <property type="component" value="Unassembled WGS sequence"/>
</dbReference>
<sequence length="650" mass="71028">MDGAGCFRALVALLDVSPQHRLLDMSGTCSGSLAEALHAAGPGRGLSLSGQVPPGLLIANAPRPELLDALVAEVLPKFRSPVVFTCCPPQSFPQIAAAKHPVTQEPPEVREVVLKFDRIMCGVNCSQSSKKHQPWHMHPLQLRTLQRGLQSLAPGGKLIYLTQGSNCIENEAVVAACLSSQASELQLKLIPASHHWTPVSGWPISDGHISWNVPSPDKKNTCSFTSWEEVPQVLRGGKILQTMFPPTSTAELTTSELQKCLRGTNGSSHFFLAIFQKVNRSPPQVPAPSAATMDGIGYPQATLATGTRVVVRATGAPAMVVGPGQRAFKGLVKIRYPDRSTYHVELEDLELQTGAWQSLRTHGCKLAMVGMASLVLSIVTGWNRLYHWRSLWSPSRLLPLLLGAKAMRGRKVPSVFHLSASFLVAFLAWRLLHRKQLQRPVSGPGPGARSVESRPGSRLVKRCAKVPDAVVSFADFFGLECPKLPASPGDHMGLLHLPNLCYRTTDKQTLYLVSPALFELRVPELLRHSLCGMPFLQRCVSSQELNLWGCELRPTLQAAPFLSALGAKRKICLENFGCWRKLLQDGKLRIKDLKPGRQMDMKPGAVILVDKSELLFLIAVLQSDSLQIFLDHKARQDQLISLAELEAGAS</sequence>
<dbReference type="GO" id="GO:0008173">
    <property type="term" value="F:RNA methyltransferase activity"/>
    <property type="evidence" value="ECO:0007669"/>
    <property type="project" value="InterPro"/>
</dbReference>
<proteinExistence type="predicted"/>
<dbReference type="InterPro" id="IPR029063">
    <property type="entry name" value="SAM-dependent_MTases_sf"/>
</dbReference>
<comment type="caution">
    <text evidence="1">The sequence shown here is derived from an EMBL/GenBank/DDBJ whole genome shotgun (WGS) entry which is preliminary data.</text>
</comment>
<evidence type="ECO:0000313" key="1">
    <source>
        <dbReference type="EMBL" id="CAI4008848.1"/>
    </source>
</evidence>
<protein>
    <submittedName>
        <fullName evidence="2">S-adenosyl-L-methionine-dependent methyltransferase</fullName>
    </submittedName>
</protein>
<dbReference type="SUPFAM" id="SSF53335">
    <property type="entry name" value="S-adenosyl-L-methionine-dependent methyltransferases"/>
    <property type="match status" value="1"/>
</dbReference>
<dbReference type="PANTHER" id="PTHR22808">
    <property type="entry name" value="NCL1 YEAST -RELATED NOL1/NOP2/FMU SUN DOMAIN-CONTAINING"/>
    <property type="match status" value="1"/>
</dbReference>
<accession>A0A9P1GDD4</accession>
<dbReference type="EMBL" id="CAMXCT020004401">
    <property type="protein sequence ID" value="CAL1162223.1"/>
    <property type="molecule type" value="Genomic_DNA"/>
</dbReference>